<proteinExistence type="predicted"/>
<name>A0ABT9H770_9SPHN</name>
<dbReference type="Proteomes" id="UP001235664">
    <property type="component" value="Unassembled WGS sequence"/>
</dbReference>
<comment type="caution">
    <text evidence="1">The sequence shown here is derived from an EMBL/GenBank/DDBJ whole genome shotgun (WGS) entry which is preliminary data.</text>
</comment>
<protein>
    <submittedName>
        <fullName evidence="1">Uncharacterized protein</fullName>
    </submittedName>
</protein>
<reference evidence="1 2" key="1">
    <citation type="submission" date="2023-08" db="EMBL/GenBank/DDBJ databases">
        <title>genomic of DY56.</title>
        <authorList>
            <person name="Wang Y."/>
        </authorList>
    </citation>
    <scope>NUCLEOTIDE SEQUENCE [LARGE SCALE GENOMIC DNA]</scope>
    <source>
        <strain evidence="1 2">DY56-A-20</strain>
    </source>
</reference>
<sequence>MARTDPARELASTLEQLTNHPDPNASVDTAIAGLARVDGWSSEFFLVLFELIRRCEIVEVEIRRLPLDEDVKTDSVRSIHRMKTYLNQKQIVNQKIAQAKSSLGGQNITILKMLSSQVRENISYEHLIPEQRDELLADVRALIGWLHQQQDQDTDFIRQALIEGLQSFEFRLDRLSWFGAGYVIDGLKDVLHAYLALQGAIPEVSNGDELITAMLMKTKAFMGKAVKAFNFAKGASEDTGWVLQAYGAASALHDGSETISGLLGG</sequence>
<evidence type="ECO:0000313" key="2">
    <source>
        <dbReference type="Proteomes" id="UP001235664"/>
    </source>
</evidence>
<gene>
    <name evidence="1" type="ORF">Q9K01_05955</name>
</gene>
<dbReference type="EMBL" id="JAVAIL010000002">
    <property type="protein sequence ID" value="MDP4539161.1"/>
    <property type="molecule type" value="Genomic_DNA"/>
</dbReference>
<dbReference type="RefSeq" id="WP_305929303.1">
    <property type="nucleotide sequence ID" value="NZ_JAVAIL010000002.1"/>
</dbReference>
<keyword evidence="2" id="KW-1185">Reference proteome</keyword>
<organism evidence="1 2">
    <name type="scientific">Qipengyuania benthica</name>
    <dbReference type="NCBI Taxonomy" id="3067651"/>
    <lineage>
        <taxon>Bacteria</taxon>
        <taxon>Pseudomonadati</taxon>
        <taxon>Pseudomonadota</taxon>
        <taxon>Alphaproteobacteria</taxon>
        <taxon>Sphingomonadales</taxon>
        <taxon>Erythrobacteraceae</taxon>
        <taxon>Qipengyuania</taxon>
    </lineage>
</organism>
<accession>A0ABT9H770</accession>
<evidence type="ECO:0000313" key="1">
    <source>
        <dbReference type="EMBL" id="MDP4539161.1"/>
    </source>
</evidence>